<keyword evidence="15" id="KW-0998">Cell outer membrane</keyword>
<evidence type="ECO:0000256" key="15">
    <source>
        <dbReference type="ARBA" id="ARBA00023237"/>
    </source>
</evidence>
<evidence type="ECO:0000256" key="6">
    <source>
        <dbReference type="ARBA" id="ARBA00022525"/>
    </source>
</evidence>
<dbReference type="InterPro" id="IPR012332">
    <property type="entry name" value="Autotransporter_pectin_lyase_C"/>
</dbReference>
<evidence type="ECO:0000256" key="16">
    <source>
        <dbReference type="SAM" id="MobiDB-lite"/>
    </source>
</evidence>
<sequence length="1299" mass="137824">MGWKSLSPGRNALPSLPASPARPDPRDKPGRHGAPRLTFRPICHGLSILAGLLAAAPLQAAMVGTDLPYQTYRDFAENKGEFRPGAQGIPLHDKAGAPYAILDRAPMIDFSVADTSGIATLVAPQYVVSVKHNGGYAGVAFGYRGDTRYTLVNRNNHRWEDFHSPRLNKVVTEVSPIAMTDAGDAAGTYTDLSRFPVFYRVGSGVQRVQDRSGVRTRIAGGYAYLTGGTVGSPEDSYWFLRALPGATYSPKQGPMASYGGPGDSGSPLFAWDAQRGRWTLVAVQTGWSGEAATLSAFNVIPVPDVMDVIDGKTDAPVVTQRPDDEIHWTYDRASGTGALSQAENAWTMHGRFGANQAAALDHGKDLAFRGGGIVTLESTVDQGAGALTFDGRYAVRPTDTQTWRGGGITVNAEAFVDWQVNGVAADSLHKLGAGTLKISASGINPGTLNIGDGTVILAQRADASDRVQAFAAVRIVSGRPTLVLADSRQIDPDNIQWGFRGGKLDINGNDLTFHRLNGADAGAVLANSGSPATVNLAFDPPGGANATTLWHGHFTGNLDIANTATPQSRFAIDGGIDSTGAFIQQNGLLYLQGHPLVHAANTAAIADKLKSMGDDSLRTRPVSFAQPDWETRHFRMASLQLRNARLHLGRNAALATDILADNSIVTLGSASVFIDLNDGTAINTAPAAGESRAGTDAETSRFEGGVTLANHSTLHIAERFNGGIDSADSETHVSSPHAVLDRHSVFTRSLLNLREDARVTSHAGLASDGEVRVGARAILSMRAAAVPALPATTYSAESWRLNGPDASLEAGAGTRLAGNIVSDDAAHIRLGGGESVGPTAPRAAYLGDIAAPASDVTMQDLSWQVRSTSSAKSLRLDRADLALAGASDFRSLDVDVLTMDDSQVFMRTDGLSADRITVRQSLAGRNNALHVLLARSLASLTPSPTPLVTAPPGTRGDVFTLDAPTRELGFHRLTPQVAVVASDTATQWVLQGFALKRDEAAVQGGTGLTDVGRQNFLTEVNNLNRRMGDLRHAQGNAGGWARLMNGSGSSARGGSTSRYTHLQLGADRKFAFARADVYAGATMTFTDNRHNGRAFSGKTRSSGGGLYASALFDAGWYVDVIGKYVLNRNHYGMPAMGLAAQDYGGHSWYLGAEAGRRITLVDRAFVEPQVELVYGTVPGHRFDWQYHGANVSVRQGRFTPLIGRVGLAAGKSFEGTAWQLTSLAALSYQFDLRAPGATSLRDDLGQIHASHGKDGRMLMELGVNARIRGGTRLSLSMERSAFGRYNTDKAINANIRHAF</sequence>
<dbReference type="PROSITE" id="PS51208">
    <property type="entry name" value="AUTOTRANSPORTER"/>
    <property type="match status" value="1"/>
</dbReference>
<evidence type="ECO:0000256" key="11">
    <source>
        <dbReference type="ARBA" id="ARBA00022801"/>
    </source>
</evidence>
<keyword evidence="9" id="KW-0732">Signal</keyword>
<dbReference type="Pfam" id="PF03797">
    <property type="entry name" value="Autotransporter"/>
    <property type="match status" value="1"/>
</dbReference>
<organism evidence="19 20">
    <name type="scientific">Achromobacter dolens</name>
    <dbReference type="NCBI Taxonomy" id="1287738"/>
    <lineage>
        <taxon>Bacteria</taxon>
        <taxon>Pseudomonadati</taxon>
        <taxon>Pseudomonadota</taxon>
        <taxon>Betaproteobacteria</taxon>
        <taxon>Burkholderiales</taxon>
        <taxon>Alcaligenaceae</taxon>
        <taxon>Achromobacter</taxon>
    </lineage>
</organism>
<dbReference type="Gene3D" id="2.40.10.120">
    <property type="match status" value="1"/>
</dbReference>
<dbReference type="InterPro" id="IPR006315">
    <property type="entry name" value="OM_autotransptr_brl_dom"/>
</dbReference>
<name>A0A6S7D9J7_9BURK</name>
<evidence type="ECO:0000256" key="9">
    <source>
        <dbReference type="ARBA" id="ARBA00022729"/>
    </source>
</evidence>
<keyword evidence="20" id="KW-1185">Reference proteome</keyword>
<feature type="domain" description="Autotransporter" evidence="17">
    <location>
        <begin position="1032"/>
        <end position="1299"/>
    </location>
</feature>
<dbReference type="Gene3D" id="2.160.20.20">
    <property type="match status" value="1"/>
</dbReference>
<evidence type="ECO:0000256" key="7">
    <source>
        <dbReference type="ARBA" id="ARBA00022670"/>
    </source>
</evidence>
<dbReference type="Gene3D" id="2.40.128.130">
    <property type="entry name" value="Autotransporter beta-domain"/>
    <property type="match status" value="1"/>
</dbReference>
<dbReference type="SUPFAM" id="SSF51126">
    <property type="entry name" value="Pectin lyase-like"/>
    <property type="match status" value="1"/>
</dbReference>
<dbReference type="Pfam" id="PF02395">
    <property type="entry name" value="Peptidase_S6"/>
    <property type="match status" value="1"/>
</dbReference>
<dbReference type="PANTHER" id="PTHR12338">
    <property type="entry name" value="AUTOTRANSPORTER"/>
    <property type="match status" value="1"/>
</dbReference>
<keyword evidence="11 19" id="KW-0378">Hydrolase</keyword>
<evidence type="ECO:0000259" key="17">
    <source>
        <dbReference type="PROSITE" id="PS51208"/>
    </source>
</evidence>
<keyword evidence="13" id="KW-0472">Membrane</keyword>
<reference evidence="19 20" key="1">
    <citation type="submission" date="2020-04" db="EMBL/GenBank/DDBJ databases">
        <authorList>
            <person name="De Canck E."/>
        </authorList>
    </citation>
    <scope>NUCLEOTIDE SEQUENCE [LARGE SCALE GENOMIC DNA]</scope>
    <source>
        <strain evidence="19 20">LMG 26841</strain>
    </source>
</reference>
<dbReference type="GO" id="GO:0042597">
    <property type="term" value="C:periplasmic space"/>
    <property type="evidence" value="ECO:0007669"/>
    <property type="project" value="UniProtKB-SubCell"/>
</dbReference>
<dbReference type="InterPro" id="IPR057393">
    <property type="entry name" value="PIC_HAP1_IgA0_b-sol2"/>
</dbReference>
<dbReference type="EMBL" id="CADIKW010000007">
    <property type="protein sequence ID" value="CAB3883791.1"/>
    <property type="molecule type" value="Genomic_DNA"/>
</dbReference>
<keyword evidence="7" id="KW-0645">Protease</keyword>
<evidence type="ECO:0000256" key="14">
    <source>
        <dbReference type="ARBA" id="ARBA00023145"/>
    </source>
</evidence>
<dbReference type="RefSeq" id="WP_175167690.1">
    <property type="nucleotide sequence ID" value="NZ_CADIKW010000007.1"/>
</dbReference>
<dbReference type="SUPFAM" id="SSF103515">
    <property type="entry name" value="Autotransporter"/>
    <property type="match status" value="1"/>
</dbReference>
<gene>
    <name evidence="19" type="primary">tsh</name>
    <name evidence="19" type="ORF">LMG26841_03601</name>
</gene>
<evidence type="ECO:0000256" key="3">
    <source>
        <dbReference type="ARBA" id="ARBA00004571"/>
    </source>
</evidence>
<evidence type="ECO:0000256" key="5">
    <source>
        <dbReference type="ARBA" id="ARBA00022452"/>
    </source>
</evidence>
<evidence type="ECO:0000259" key="18">
    <source>
        <dbReference type="PROSITE" id="PS51691"/>
    </source>
</evidence>
<dbReference type="GO" id="GO:0005576">
    <property type="term" value="C:extracellular region"/>
    <property type="evidence" value="ECO:0007669"/>
    <property type="project" value="UniProtKB-SubCell"/>
</dbReference>
<evidence type="ECO:0000256" key="2">
    <source>
        <dbReference type="ARBA" id="ARBA00004418"/>
    </source>
</evidence>
<dbReference type="GO" id="GO:0009986">
    <property type="term" value="C:cell surface"/>
    <property type="evidence" value="ECO:0007669"/>
    <property type="project" value="UniProtKB-SubCell"/>
</dbReference>
<evidence type="ECO:0000256" key="10">
    <source>
        <dbReference type="ARBA" id="ARBA00022764"/>
    </source>
</evidence>
<dbReference type="InterPro" id="IPR036709">
    <property type="entry name" value="Autotransporte_beta_dom_sf"/>
</dbReference>
<keyword evidence="6" id="KW-0964">Secreted</keyword>
<dbReference type="EC" id="3.4.21.-" evidence="19"/>
<evidence type="ECO:0000256" key="8">
    <source>
        <dbReference type="ARBA" id="ARBA00022692"/>
    </source>
</evidence>
<evidence type="ECO:0000313" key="20">
    <source>
        <dbReference type="Proteomes" id="UP000494272"/>
    </source>
</evidence>
<dbReference type="Proteomes" id="UP000494272">
    <property type="component" value="Unassembled WGS sequence"/>
</dbReference>
<dbReference type="NCBIfam" id="TIGR01414">
    <property type="entry name" value="autotrans_barl"/>
    <property type="match status" value="1"/>
</dbReference>
<dbReference type="InterPro" id="IPR050909">
    <property type="entry name" value="Bact_Autotransporter_VF"/>
</dbReference>
<keyword evidence="8" id="KW-0812">Transmembrane</keyword>
<dbReference type="InterPro" id="IPR011050">
    <property type="entry name" value="Pectin_lyase_fold/virulence"/>
</dbReference>
<dbReference type="GO" id="GO:0006508">
    <property type="term" value="P:proteolysis"/>
    <property type="evidence" value="ECO:0007669"/>
    <property type="project" value="UniProtKB-KW"/>
</dbReference>
<dbReference type="GO" id="GO:0009279">
    <property type="term" value="C:cell outer membrane"/>
    <property type="evidence" value="ECO:0007669"/>
    <property type="project" value="UniProtKB-SubCell"/>
</dbReference>
<dbReference type="PANTHER" id="PTHR12338:SF9">
    <property type="entry name" value="IMMUNOGLOBULIN A1 PROTEASE AUTOTRANSPORTER"/>
    <property type="match status" value="1"/>
</dbReference>
<comment type="subcellular location">
    <subcellularLocation>
        <location evidence="3">Cell outer membrane</location>
        <topology evidence="3">Multi-pass membrane protein</topology>
    </subcellularLocation>
    <subcellularLocation>
        <location evidence="1">Cell surface</location>
    </subcellularLocation>
    <subcellularLocation>
        <location evidence="2">Periplasm</location>
    </subcellularLocation>
    <subcellularLocation>
        <location evidence="4">Secreted</location>
    </subcellularLocation>
</comment>
<evidence type="ECO:0000256" key="1">
    <source>
        <dbReference type="ARBA" id="ARBA00004241"/>
    </source>
</evidence>
<dbReference type="PRINTS" id="PR00921">
    <property type="entry name" value="IGASERPTASE"/>
</dbReference>
<accession>A0A6S7D9J7</accession>
<dbReference type="InterPro" id="IPR005546">
    <property type="entry name" value="Autotransporte_beta"/>
</dbReference>
<keyword evidence="14" id="KW-0865">Zymogen</keyword>
<dbReference type="InterPro" id="IPR030396">
    <property type="entry name" value="Peptidase_S6_dom"/>
</dbReference>
<dbReference type="InterPro" id="IPR000710">
    <property type="entry name" value="Peptidase_S6"/>
</dbReference>
<dbReference type="PROSITE" id="PS51691">
    <property type="entry name" value="PEPTIDASE_S6"/>
    <property type="match status" value="1"/>
</dbReference>
<keyword evidence="10" id="KW-0574">Periplasm</keyword>
<keyword evidence="5" id="KW-1134">Transmembrane beta strand</keyword>
<proteinExistence type="predicted"/>
<evidence type="ECO:0000256" key="13">
    <source>
        <dbReference type="ARBA" id="ARBA00023136"/>
    </source>
</evidence>
<evidence type="ECO:0000256" key="12">
    <source>
        <dbReference type="ARBA" id="ARBA00022825"/>
    </source>
</evidence>
<keyword evidence="12" id="KW-0720">Serine protease</keyword>
<feature type="domain" description="Peptidase S6" evidence="18">
    <location>
        <begin position="61"/>
        <end position="307"/>
    </location>
</feature>
<dbReference type="GeneID" id="94357147"/>
<feature type="region of interest" description="Disordered" evidence="16">
    <location>
        <begin position="1"/>
        <end position="36"/>
    </location>
</feature>
<evidence type="ECO:0000313" key="19">
    <source>
        <dbReference type="EMBL" id="CAB3883791.1"/>
    </source>
</evidence>
<protein>
    <submittedName>
        <fullName evidence="19">Temperature-sensitive hemagglutinin tsh autotransporter</fullName>
        <ecNumber evidence="19">3.4.21.-</ecNumber>
    </submittedName>
</protein>
<dbReference type="GO" id="GO:0004252">
    <property type="term" value="F:serine-type endopeptidase activity"/>
    <property type="evidence" value="ECO:0007669"/>
    <property type="project" value="InterPro"/>
</dbReference>
<evidence type="ECO:0000256" key="4">
    <source>
        <dbReference type="ARBA" id="ARBA00004613"/>
    </source>
</evidence>
<dbReference type="Pfam" id="PF24078">
    <property type="entry name" value="Beta-sol_PIC_HAP1_IgA0_2nd"/>
    <property type="match status" value="1"/>
</dbReference>
<dbReference type="SMART" id="SM00869">
    <property type="entry name" value="Autotransporter"/>
    <property type="match status" value="1"/>
</dbReference>